<dbReference type="Proteomes" id="UP000298656">
    <property type="component" value="Chromosome 2"/>
</dbReference>
<evidence type="ECO:0000313" key="3">
    <source>
        <dbReference type="EMBL" id="QCP52292.1"/>
    </source>
</evidence>
<name>A0A4P8IT68_9BURK</name>
<feature type="region of interest" description="Disordered" evidence="1">
    <location>
        <begin position="353"/>
        <end position="422"/>
    </location>
</feature>
<accession>A0A4P8IT68</accession>
<evidence type="ECO:0000313" key="4">
    <source>
        <dbReference type="Proteomes" id="UP000298656"/>
    </source>
</evidence>
<dbReference type="EMBL" id="CP040078">
    <property type="protein sequence ID" value="QCP52292.1"/>
    <property type="molecule type" value="Genomic_DNA"/>
</dbReference>
<organism evidence="3 4">
    <name type="scientific">Trinickia violacea</name>
    <dbReference type="NCBI Taxonomy" id="2571746"/>
    <lineage>
        <taxon>Bacteria</taxon>
        <taxon>Pseudomonadati</taxon>
        <taxon>Pseudomonadota</taxon>
        <taxon>Betaproteobacteria</taxon>
        <taxon>Burkholderiales</taxon>
        <taxon>Burkholderiaceae</taxon>
        <taxon>Trinickia</taxon>
    </lineage>
</organism>
<keyword evidence="2" id="KW-1133">Transmembrane helix</keyword>
<feature type="compositionally biased region" description="Low complexity" evidence="1">
    <location>
        <begin position="58"/>
        <end position="72"/>
    </location>
</feature>
<keyword evidence="4" id="KW-1185">Reference proteome</keyword>
<dbReference type="RefSeq" id="WP_137335065.1">
    <property type="nucleotide sequence ID" value="NZ_CP040078.1"/>
</dbReference>
<feature type="compositionally biased region" description="Low complexity" evidence="1">
    <location>
        <begin position="353"/>
        <end position="394"/>
    </location>
</feature>
<evidence type="ECO:0000256" key="1">
    <source>
        <dbReference type="SAM" id="MobiDB-lite"/>
    </source>
</evidence>
<reference evidence="3 4" key="1">
    <citation type="submission" date="2019-05" db="EMBL/GenBank/DDBJ databases">
        <title>Burkholderia sp. DHOD12, isolated from subtropical forest soil.</title>
        <authorList>
            <person name="Gao Z.-H."/>
            <person name="Qiu L.-H."/>
        </authorList>
    </citation>
    <scope>NUCLEOTIDE SEQUENCE [LARGE SCALE GENOMIC DNA]</scope>
    <source>
        <strain evidence="3 4">DHOD12</strain>
    </source>
</reference>
<protein>
    <submittedName>
        <fullName evidence="3">Type III secretion protein</fullName>
    </submittedName>
</protein>
<dbReference type="AlphaFoldDB" id="A0A4P8IT68"/>
<gene>
    <name evidence="3" type="ORF">FAZ95_24230</name>
</gene>
<sequence>MKLLRILTGVHAGAQLQLAPGTHRIGADDDADIRLTDWRGTDARLHVDASGVVSAQRAAAPATPETVPAAAEGETDAPSAQHEGDEVVLLVDFVPMQFDETILCVGPADATWPSDLDLLSTLLTRPAEARVAEERKKRKRYVGAVAVCFAVGALIVAGSLLTTMQMSRAALPRNADDRAQRVTEALAAAHVSGLHAQALGGTVVVTGMLPSRAEDQAVRTLLDRISPTGITRNYDIAQDDARSIEDSLGVAGAHVSYLGGGAFAVTGKVSSRADLDSALARVRADLDANVKTIAVQATEATSSADTPPGGAASTYSEMISSDDVRYAQTPDGVKHIYVVDPPAAASDAAASGAADASGASGTSGTSGTSSANANTSAASKTTAAAANAASTDRATVSRSAGIDDGVPLPNPATLPPGARAGG</sequence>
<feature type="transmembrane region" description="Helical" evidence="2">
    <location>
        <begin position="141"/>
        <end position="161"/>
    </location>
</feature>
<keyword evidence="2" id="KW-0472">Membrane</keyword>
<feature type="region of interest" description="Disordered" evidence="1">
    <location>
        <begin position="57"/>
        <end position="81"/>
    </location>
</feature>
<dbReference type="OrthoDB" id="5995712at2"/>
<dbReference type="KEGG" id="tvl:FAZ95_24230"/>
<proteinExistence type="predicted"/>
<evidence type="ECO:0000256" key="2">
    <source>
        <dbReference type="SAM" id="Phobius"/>
    </source>
</evidence>
<keyword evidence="2" id="KW-0812">Transmembrane</keyword>